<feature type="signal peptide" evidence="5">
    <location>
        <begin position="1"/>
        <end position="25"/>
    </location>
</feature>
<evidence type="ECO:0000259" key="6">
    <source>
        <dbReference type="Pfam" id="PF09084"/>
    </source>
</evidence>
<keyword evidence="8" id="KW-1185">Reference proteome</keyword>
<dbReference type="RefSeq" id="WP_213985726.1">
    <property type="nucleotide sequence ID" value="NZ_JAFMNX010000004.1"/>
</dbReference>
<evidence type="ECO:0000256" key="1">
    <source>
        <dbReference type="ARBA" id="ARBA00004418"/>
    </source>
</evidence>
<evidence type="ECO:0000256" key="4">
    <source>
        <dbReference type="ARBA" id="ARBA00022729"/>
    </source>
</evidence>
<comment type="similarity">
    <text evidence="2">Belongs to the bacterial solute-binding protein SsuA/TauA family.</text>
</comment>
<keyword evidence="3" id="KW-0813">Transport</keyword>
<dbReference type="InterPro" id="IPR006311">
    <property type="entry name" value="TAT_signal"/>
</dbReference>
<organism evidence="7 8">
    <name type="scientific">Tianweitania aestuarii</name>
    <dbReference type="NCBI Taxonomy" id="2814886"/>
    <lineage>
        <taxon>Bacteria</taxon>
        <taxon>Pseudomonadati</taxon>
        <taxon>Pseudomonadota</taxon>
        <taxon>Alphaproteobacteria</taxon>
        <taxon>Hyphomicrobiales</taxon>
        <taxon>Phyllobacteriaceae</taxon>
        <taxon>Tianweitania</taxon>
    </lineage>
</organism>
<dbReference type="InterPro" id="IPR019546">
    <property type="entry name" value="TAT_signal_bac_arc"/>
</dbReference>
<evidence type="ECO:0000313" key="7">
    <source>
        <dbReference type="EMBL" id="MBS9722069.1"/>
    </source>
</evidence>
<accession>A0ABS5S0T4</accession>
<dbReference type="InterPro" id="IPR010067">
    <property type="entry name" value="ABC_SsuA_sub-bd"/>
</dbReference>
<dbReference type="Proteomes" id="UP001297272">
    <property type="component" value="Unassembled WGS sequence"/>
</dbReference>
<dbReference type="Gene3D" id="3.40.190.10">
    <property type="entry name" value="Periplasmic binding protein-like II"/>
    <property type="match status" value="2"/>
</dbReference>
<dbReference type="PANTHER" id="PTHR30024:SF47">
    <property type="entry name" value="TAURINE-BINDING PERIPLASMIC PROTEIN"/>
    <property type="match status" value="1"/>
</dbReference>
<comment type="caution">
    <text evidence="7">The sequence shown here is derived from an EMBL/GenBank/DDBJ whole genome shotgun (WGS) entry which is preliminary data.</text>
</comment>
<dbReference type="EMBL" id="JAFMNX010000004">
    <property type="protein sequence ID" value="MBS9722069.1"/>
    <property type="molecule type" value="Genomic_DNA"/>
</dbReference>
<proteinExistence type="inferred from homology"/>
<dbReference type="PANTHER" id="PTHR30024">
    <property type="entry name" value="ALIPHATIC SULFONATES-BINDING PROTEIN-RELATED"/>
    <property type="match status" value="1"/>
</dbReference>
<dbReference type="PROSITE" id="PS51318">
    <property type="entry name" value="TAT"/>
    <property type="match status" value="1"/>
</dbReference>
<dbReference type="NCBIfam" id="TIGR01728">
    <property type="entry name" value="SsuA_fam"/>
    <property type="match status" value="1"/>
</dbReference>
<keyword evidence="4 5" id="KW-0732">Signal</keyword>
<protein>
    <submittedName>
        <fullName evidence="7">Aliphatic sulfonate ABC transporter substrate-binding protein</fullName>
    </submittedName>
</protein>
<comment type="subcellular location">
    <subcellularLocation>
        <location evidence="1">Periplasm</location>
    </subcellularLocation>
</comment>
<evidence type="ECO:0000313" key="8">
    <source>
        <dbReference type="Proteomes" id="UP001297272"/>
    </source>
</evidence>
<dbReference type="InterPro" id="IPR015168">
    <property type="entry name" value="SsuA/THI5"/>
</dbReference>
<evidence type="ECO:0000256" key="2">
    <source>
        <dbReference type="ARBA" id="ARBA00010742"/>
    </source>
</evidence>
<evidence type="ECO:0000256" key="3">
    <source>
        <dbReference type="ARBA" id="ARBA00022448"/>
    </source>
</evidence>
<sequence>MPSRRSFLKTSAAVAAFGLAMPATIGRAQSATNISVGYIADFPNASVLAIADNQKLWEAEGLTADAKVFTNGPIQIQAMGAGSLDFGTIGPGALWLPASGRAKVISVNDIGFSDRVIAQPDIASIDQLKGKKVGVPQGTSGDMILRLALEKAGMTVNDIDMVPMDPSTVVAAFASRQIEAAGIWYPLITVIKKQVPEMKELAANADFYPDTSFINTLVARNEVVDQDPEKVKKFLSVMKKAIDWRAANLDESIELTTAYLNAPKEAVENVARSRKLLTSQELETFTKDGTVESWLDQFNKMFVEFGQLKEAMPPKEFYTADLFLSA</sequence>
<feature type="chain" id="PRO_5045560062" evidence="5">
    <location>
        <begin position="26"/>
        <end position="326"/>
    </location>
</feature>
<reference evidence="7 8" key="1">
    <citation type="submission" date="2021-03" db="EMBL/GenBank/DDBJ databases">
        <title>Tianweitania aestuarii sp. nov., isolated from a tidal flat.</title>
        <authorList>
            <person name="Park S."/>
            <person name="Yoon J.-H."/>
        </authorList>
    </citation>
    <scope>NUCLEOTIDE SEQUENCE [LARGE SCALE GENOMIC DNA]</scope>
    <source>
        <strain evidence="7 8">BSSL-BM11</strain>
    </source>
</reference>
<name>A0ABS5S0T4_9HYPH</name>
<dbReference type="Pfam" id="PF10518">
    <property type="entry name" value="TAT_signal"/>
    <property type="match status" value="1"/>
</dbReference>
<evidence type="ECO:0000256" key="5">
    <source>
        <dbReference type="SAM" id="SignalP"/>
    </source>
</evidence>
<gene>
    <name evidence="7" type="ORF">JYU29_15355</name>
</gene>
<feature type="domain" description="SsuA/THI5-like" evidence="6">
    <location>
        <begin position="46"/>
        <end position="248"/>
    </location>
</feature>
<dbReference type="SUPFAM" id="SSF53850">
    <property type="entry name" value="Periplasmic binding protein-like II"/>
    <property type="match status" value="1"/>
</dbReference>
<dbReference type="Pfam" id="PF09084">
    <property type="entry name" value="NMT1"/>
    <property type="match status" value="1"/>
</dbReference>